<proteinExistence type="predicted"/>
<dbReference type="PANTHER" id="PTHR15961:SF3">
    <property type="entry name" value="PROTEIN EURL HOMOLOG"/>
    <property type="match status" value="1"/>
</dbReference>
<evidence type="ECO:0000256" key="2">
    <source>
        <dbReference type="SAM" id="MobiDB-lite"/>
    </source>
</evidence>
<name>A0A2B4STK7_STYPI</name>
<dbReference type="InterPro" id="IPR009704">
    <property type="entry name" value="EURL_prot"/>
</dbReference>
<keyword evidence="4" id="KW-1185">Reference proteome</keyword>
<protein>
    <submittedName>
        <fullName evidence="3">Uncharacterized protein</fullName>
    </submittedName>
</protein>
<reference evidence="4" key="1">
    <citation type="journal article" date="2017" name="bioRxiv">
        <title>Comparative analysis of the genomes of Stylophora pistillata and Acropora digitifera provides evidence for extensive differences between species of corals.</title>
        <authorList>
            <person name="Voolstra C.R."/>
            <person name="Li Y."/>
            <person name="Liew Y.J."/>
            <person name="Baumgarten S."/>
            <person name="Zoccola D."/>
            <person name="Flot J.-F."/>
            <person name="Tambutte S."/>
            <person name="Allemand D."/>
            <person name="Aranda M."/>
        </authorList>
    </citation>
    <scope>NUCLEOTIDE SEQUENCE [LARGE SCALE GENOMIC DNA]</scope>
</reference>
<keyword evidence="1" id="KW-0175">Coiled coil</keyword>
<feature type="region of interest" description="Disordered" evidence="2">
    <location>
        <begin position="248"/>
        <end position="272"/>
    </location>
</feature>
<dbReference type="AlphaFoldDB" id="A0A2B4STK7"/>
<dbReference type="Proteomes" id="UP000225706">
    <property type="component" value="Unassembled WGS sequence"/>
</dbReference>
<dbReference type="EMBL" id="LSMT01000007">
    <property type="protein sequence ID" value="PFX34014.1"/>
    <property type="molecule type" value="Genomic_DNA"/>
</dbReference>
<organism evidence="3 4">
    <name type="scientific">Stylophora pistillata</name>
    <name type="common">Smooth cauliflower coral</name>
    <dbReference type="NCBI Taxonomy" id="50429"/>
    <lineage>
        <taxon>Eukaryota</taxon>
        <taxon>Metazoa</taxon>
        <taxon>Cnidaria</taxon>
        <taxon>Anthozoa</taxon>
        <taxon>Hexacorallia</taxon>
        <taxon>Scleractinia</taxon>
        <taxon>Astrocoeniina</taxon>
        <taxon>Pocilloporidae</taxon>
        <taxon>Stylophora</taxon>
    </lineage>
</organism>
<evidence type="ECO:0000256" key="1">
    <source>
        <dbReference type="SAM" id="Coils"/>
    </source>
</evidence>
<dbReference type="PANTHER" id="PTHR15961">
    <property type="entry name" value="PROTEIN EURL HOMOLOG"/>
    <property type="match status" value="1"/>
</dbReference>
<evidence type="ECO:0000313" key="3">
    <source>
        <dbReference type="EMBL" id="PFX34014.1"/>
    </source>
</evidence>
<accession>A0A2B4STK7</accession>
<dbReference type="OrthoDB" id="5957108at2759"/>
<gene>
    <name evidence="3" type="ORF">AWC38_SpisGene1185</name>
</gene>
<comment type="caution">
    <text evidence="3">The sequence shown here is derived from an EMBL/GenBank/DDBJ whole genome shotgun (WGS) entry which is preliminary data.</text>
</comment>
<evidence type="ECO:0000313" key="4">
    <source>
        <dbReference type="Proteomes" id="UP000225706"/>
    </source>
</evidence>
<sequence length="272" mass="30853">MDEFETINLDTKECKICGQQTEEELISCILREKFPRSGGNTTENESLKVNEATFAHRICLERWDTIMKNTFYPQPKKTWKDRLKGFISAGEASIETWTPVTACHSTDTSNDRNRTMSTTTTKSFSTASNCSVFSKSKEAYRVAEVRSKQGQWRTSKVRICSVDSEEEQQRSASPIASEQSKSIWHTTSTLFQCDLNELKEALEDLKRRINEVSSDLVMQLEEKDSLLQQKHTMETTVGQLISLQSNVKTASSQNASKSMNPTHNQHSTLSCK</sequence>
<feature type="coiled-coil region" evidence="1">
    <location>
        <begin position="188"/>
        <end position="222"/>
    </location>
</feature>